<keyword evidence="3 4" id="KW-0808">Transferase</keyword>
<dbReference type="RefSeq" id="WP_006028563.1">
    <property type="nucleotide sequence ID" value="NZ_CP013382.1"/>
</dbReference>
<dbReference type="KEGG" id="bhg:I6G56_31655"/>
<dbReference type="Gene3D" id="3.40.47.10">
    <property type="match status" value="1"/>
</dbReference>
<dbReference type="PANTHER" id="PTHR11712">
    <property type="entry name" value="POLYKETIDE SYNTHASE-RELATED"/>
    <property type="match status" value="1"/>
</dbReference>
<dbReference type="Pfam" id="PF02801">
    <property type="entry name" value="Ketoacyl-synt_C"/>
    <property type="match status" value="1"/>
</dbReference>
<dbReference type="SUPFAM" id="SSF53901">
    <property type="entry name" value="Thiolase-like"/>
    <property type="match status" value="2"/>
</dbReference>
<dbReference type="Pfam" id="PF00109">
    <property type="entry name" value="ketoacyl-synt"/>
    <property type="match status" value="1"/>
</dbReference>
<evidence type="ECO:0000313" key="5">
    <source>
        <dbReference type="EMBL" id="QPS46611.1"/>
    </source>
</evidence>
<protein>
    <submittedName>
        <fullName evidence="5">Polyketide beta-ketoacyl:ACP synthase</fullName>
    </submittedName>
</protein>
<dbReference type="PANTHER" id="PTHR11712:SF336">
    <property type="entry name" value="3-OXOACYL-[ACYL-CARRIER-PROTEIN] SYNTHASE, MITOCHONDRIAL"/>
    <property type="match status" value="1"/>
</dbReference>
<gene>
    <name evidence="5" type="ORF">I6G56_31655</name>
</gene>
<comment type="similarity">
    <text evidence="2 4">Belongs to the thiolase-like superfamily. Beta-ketoacyl-ACP synthases family.</text>
</comment>
<comment type="pathway">
    <text evidence="1">Lipid metabolism; fatty acid biosynthesis.</text>
</comment>
<sequence length="422" mass="44561">MRTPDAPVVSGIGVVSAIGQGRAAFLDALLEGRHRFDAMRRRGRQWQPHGETPATAFPGAEIDALAIPESMPRGMLRTASLSAQAALVTLDEAWRDARLDDVAPERIGLVIGGSNVQQRELALLHDAYRDRIAFLRPTYAMSFMDTDLCGICTEAFGIRGFAQTVGSASASGQMAVLQAIEAVGSGRVDACIAIGALMDLSYWECQGFSSLGAMAAGPCATQPALACRPFDADRNGFVYGEACAALVIERDGSRPRDGVEPYARIAGWSVALDGNRNPDPSLEGEAAAIRGALSCAGLDASDIDYVNPHGTGSVLGDVIELQALRACGLDHAWLNATKSIVGHGLTAAGAVELAAVLLQMRAGRLHPTRNLDNPIDPGFRWVRQEPVAHTIRHALNLSIGFGGVNTAVCVSRHDAGADVFQE</sequence>
<evidence type="ECO:0000256" key="2">
    <source>
        <dbReference type="ARBA" id="ARBA00008467"/>
    </source>
</evidence>
<dbReference type="SMART" id="SM00825">
    <property type="entry name" value="PKS_KS"/>
    <property type="match status" value="1"/>
</dbReference>
<dbReference type="InterPro" id="IPR014030">
    <property type="entry name" value="Ketoacyl_synth_N"/>
</dbReference>
<dbReference type="PROSITE" id="PS52004">
    <property type="entry name" value="KS3_2"/>
    <property type="match status" value="1"/>
</dbReference>
<accession>A0A7U4P8X3</accession>
<name>A0A7U4P8X3_9BURK</name>
<dbReference type="InterPro" id="IPR000794">
    <property type="entry name" value="Beta-ketoacyl_synthase"/>
</dbReference>
<organism evidence="5 6">
    <name type="scientific">Burkholderia humptydooensis</name>
    <dbReference type="NCBI Taxonomy" id="430531"/>
    <lineage>
        <taxon>Bacteria</taxon>
        <taxon>Pseudomonadati</taxon>
        <taxon>Pseudomonadota</taxon>
        <taxon>Betaproteobacteria</taxon>
        <taxon>Burkholderiales</taxon>
        <taxon>Burkholderiaceae</taxon>
        <taxon>Burkholderia</taxon>
        <taxon>pseudomallei group</taxon>
    </lineage>
</organism>
<dbReference type="EMBL" id="CP065687">
    <property type="protein sequence ID" value="QPS46611.1"/>
    <property type="molecule type" value="Genomic_DNA"/>
</dbReference>
<dbReference type="InterPro" id="IPR020841">
    <property type="entry name" value="PKS_Beta-ketoAc_synthase_dom"/>
</dbReference>
<accession>A0A7T2U6I3</accession>
<dbReference type="GO" id="GO:0004315">
    <property type="term" value="F:3-oxoacyl-[acyl-carrier-protein] synthase activity"/>
    <property type="evidence" value="ECO:0007669"/>
    <property type="project" value="TreeGrafter"/>
</dbReference>
<dbReference type="NCBIfam" id="NF005490">
    <property type="entry name" value="PRK07103.1"/>
    <property type="match status" value="1"/>
</dbReference>
<reference evidence="5 6" key="1">
    <citation type="submission" date="2020-12" db="EMBL/GenBank/DDBJ databases">
        <title>FDA dAtabase for Regulatory Grade micrObial Sequences (FDA-ARGOS): Supporting development and validation of Infectious Disease Dx tests.</title>
        <authorList>
            <person name="Nelson B."/>
            <person name="Plummer A."/>
            <person name="Tallon L."/>
            <person name="Sadzewicz L."/>
            <person name="Zhao X."/>
            <person name="Boylan J."/>
            <person name="Ott S."/>
            <person name="Bowen H."/>
            <person name="Vavikolanu K."/>
            <person name="Mehta A."/>
            <person name="Aluvathingal J."/>
            <person name="Nadendla S."/>
            <person name="Myers T."/>
            <person name="Yan Y."/>
            <person name="Sichtig H."/>
        </authorList>
    </citation>
    <scope>NUCLEOTIDE SEQUENCE [LARGE SCALE GENOMIC DNA]</scope>
    <source>
        <strain evidence="5 6">FDAARGOS_899</strain>
    </source>
</reference>
<evidence type="ECO:0000256" key="3">
    <source>
        <dbReference type="ARBA" id="ARBA00022679"/>
    </source>
</evidence>
<proteinExistence type="inferred from homology"/>
<evidence type="ECO:0000313" key="6">
    <source>
        <dbReference type="Proteomes" id="UP000594943"/>
    </source>
</evidence>
<dbReference type="AlphaFoldDB" id="A0A7U4P8X3"/>
<dbReference type="GO" id="GO:0006633">
    <property type="term" value="P:fatty acid biosynthetic process"/>
    <property type="evidence" value="ECO:0007669"/>
    <property type="project" value="TreeGrafter"/>
</dbReference>
<dbReference type="GO" id="GO:0005829">
    <property type="term" value="C:cytosol"/>
    <property type="evidence" value="ECO:0007669"/>
    <property type="project" value="TreeGrafter"/>
</dbReference>
<dbReference type="InterPro" id="IPR016039">
    <property type="entry name" value="Thiolase-like"/>
</dbReference>
<dbReference type="CDD" id="cd00834">
    <property type="entry name" value="KAS_I_II"/>
    <property type="match status" value="1"/>
</dbReference>
<dbReference type="InterPro" id="IPR014031">
    <property type="entry name" value="Ketoacyl_synth_C"/>
</dbReference>
<evidence type="ECO:0000256" key="1">
    <source>
        <dbReference type="ARBA" id="ARBA00005194"/>
    </source>
</evidence>
<evidence type="ECO:0000256" key="4">
    <source>
        <dbReference type="RuleBase" id="RU003694"/>
    </source>
</evidence>
<dbReference type="Proteomes" id="UP000594943">
    <property type="component" value="Chromosome 2"/>
</dbReference>